<dbReference type="GO" id="GO:0005615">
    <property type="term" value="C:extracellular space"/>
    <property type="evidence" value="ECO:0007669"/>
    <property type="project" value="UniProtKB-KW"/>
</dbReference>
<dbReference type="GO" id="GO:0005125">
    <property type="term" value="F:cytokine activity"/>
    <property type="evidence" value="ECO:0007669"/>
    <property type="project" value="UniProtKB-KW"/>
</dbReference>
<evidence type="ECO:0000313" key="8">
    <source>
        <dbReference type="Proteomes" id="UP000823561"/>
    </source>
</evidence>
<evidence type="ECO:0000256" key="1">
    <source>
        <dbReference type="ARBA" id="ARBA00004370"/>
    </source>
</evidence>
<dbReference type="InterPro" id="IPR006052">
    <property type="entry name" value="TNF_dom"/>
</dbReference>
<feature type="domain" description="THD" evidence="6">
    <location>
        <begin position="109"/>
        <end position="260"/>
    </location>
</feature>
<dbReference type="GO" id="GO:0006955">
    <property type="term" value="P:immune response"/>
    <property type="evidence" value="ECO:0007669"/>
    <property type="project" value="InterPro"/>
</dbReference>
<name>A0AAV6H8J2_9TELE</name>
<comment type="caution">
    <text evidence="7">The sequence shown here is derived from an EMBL/GenBank/DDBJ whole genome shotgun (WGS) entry which is preliminary data.</text>
</comment>
<keyword evidence="5" id="KW-0812">Transmembrane</keyword>
<dbReference type="SMART" id="SM00207">
    <property type="entry name" value="TNF"/>
    <property type="match status" value="1"/>
</dbReference>
<protein>
    <recommendedName>
        <fullName evidence="6">THD domain-containing protein</fullName>
    </recommendedName>
</protein>
<evidence type="ECO:0000256" key="4">
    <source>
        <dbReference type="ARBA" id="ARBA00023136"/>
    </source>
</evidence>
<dbReference type="PANTHER" id="PTHR11471:SF54">
    <property type="entry name" value="TNF SUPERFAMILY MEMBER 11"/>
    <property type="match status" value="1"/>
</dbReference>
<dbReference type="CDD" id="cd00184">
    <property type="entry name" value="TNF"/>
    <property type="match status" value="1"/>
</dbReference>
<evidence type="ECO:0000313" key="7">
    <source>
        <dbReference type="EMBL" id="KAG5283703.1"/>
    </source>
</evidence>
<dbReference type="GO" id="GO:0005164">
    <property type="term" value="F:tumor necrosis factor receptor binding"/>
    <property type="evidence" value="ECO:0007669"/>
    <property type="project" value="InterPro"/>
</dbReference>
<keyword evidence="8" id="KW-1185">Reference proteome</keyword>
<dbReference type="Proteomes" id="UP000823561">
    <property type="component" value="Chromosome 3"/>
</dbReference>
<keyword evidence="3" id="KW-0202">Cytokine</keyword>
<keyword evidence="5" id="KW-1133">Transmembrane helix</keyword>
<proteinExistence type="inferred from homology"/>
<dbReference type="InterPro" id="IPR008983">
    <property type="entry name" value="Tumour_necrosis_fac-like_dom"/>
</dbReference>
<accession>A0AAV6H8J2</accession>
<feature type="transmembrane region" description="Helical" evidence="5">
    <location>
        <begin position="36"/>
        <end position="59"/>
    </location>
</feature>
<sequence length="267" mass="30495">MAANEYRSYLRNHFEMETGQPRFHAAQSTAPTYRSLIFGTLAVIGLLQVASSVAILLHLTGYLREIDISSTQEKPLEEIRTEPYLADALKDQRKSSPKTKCPKKREVIPEAHLPIRGPIDFSNTEDQKTVMIHWSNEYGRLKKIKYNDGRILVEKGGLYYVYAKTCFRHYFQSPGQPDVSNAQLIQYVYHEKHTQSTIKPILLMKSGSTMRWDDKHYNMYCVQQGRGIHLSQGDGIFVNVSNSWLLDPEPEGSYFGALKLGTSNELC</sequence>
<comment type="similarity">
    <text evidence="2">Belongs to the tumor necrosis factor family.</text>
</comment>
<reference evidence="7" key="1">
    <citation type="submission" date="2020-10" db="EMBL/GenBank/DDBJ databases">
        <title>Chromosome-scale genome assembly of the Allis shad, Alosa alosa.</title>
        <authorList>
            <person name="Margot Z."/>
            <person name="Christophe K."/>
            <person name="Cabau C."/>
            <person name="Louis A."/>
            <person name="Berthelot C."/>
            <person name="Parey E."/>
            <person name="Roest Crollius H."/>
            <person name="Montfort J."/>
            <person name="Robinson-Rechavi M."/>
            <person name="Bucao C."/>
            <person name="Bouchez O."/>
            <person name="Gislard M."/>
            <person name="Lluch J."/>
            <person name="Milhes M."/>
            <person name="Lampietro C."/>
            <person name="Lopez Roques C."/>
            <person name="Donnadieu C."/>
            <person name="Braasch I."/>
            <person name="Desvignes T."/>
            <person name="Postlethwait J."/>
            <person name="Bobe J."/>
            <person name="Guiguen Y."/>
        </authorList>
    </citation>
    <scope>NUCLEOTIDE SEQUENCE</scope>
    <source>
        <strain evidence="7">M-15738</strain>
        <tissue evidence="7">Blood</tissue>
    </source>
</reference>
<organism evidence="7 8">
    <name type="scientific">Alosa alosa</name>
    <name type="common">allis shad</name>
    <dbReference type="NCBI Taxonomy" id="278164"/>
    <lineage>
        <taxon>Eukaryota</taxon>
        <taxon>Metazoa</taxon>
        <taxon>Chordata</taxon>
        <taxon>Craniata</taxon>
        <taxon>Vertebrata</taxon>
        <taxon>Euteleostomi</taxon>
        <taxon>Actinopterygii</taxon>
        <taxon>Neopterygii</taxon>
        <taxon>Teleostei</taxon>
        <taxon>Clupei</taxon>
        <taxon>Clupeiformes</taxon>
        <taxon>Clupeoidei</taxon>
        <taxon>Clupeidae</taxon>
        <taxon>Alosa</taxon>
    </lineage>
</organism>
<gene>
    <name evidence="7" type="ORF">AALO_G00045050</name>
</gene>
<evidence type="ECO:0000256" key="2">
    <source>
        <dbReference type="ARBA" id="ARBA00008670"/>
    </source>
</evidence>
<dbReference type="EMBL" id="JADWDJ010000003">
    <property type="protein sequence ID" value="KAG5283703.1"/>
    <property type="molecule type" value="Genomic_DNA"/>
</dbReference>
<dbReference type="PANTHER" id="PTHR11471">
    <property type="entry name" value="TUMOR NECROSIS FACTOR FAMILY MEMBER"/>
    <property type="match status" value="1"/>
</dbReference>
<keyword evidence="4 5" id="KW-0472">Membrane</keyword>
<evidence type="ECO:0000256" key="3">
    <source>
        <dbReference type="ARBA" id="ARBA00022514"/>
    </source>
</evidence>
<dbReference type="SUPFAM" id="SSF49842">
    <property type="entry name" value="TNF-like"/>
    <property type="match status" value="1"/>
</dbReference>
<dbReference type="AlphaFoldDB" id="A0AAV6H8J2"/>
<dbReference type="Pfam" id="PF00229">
    <property type="entry name" value="TNF"/>
    <property type="match status" value="1"/>
</dbReference>
<dbReference type="GO" id="GO:0016020">
    <property type="term" value="C:membrane"/>
    <property type="evidence" value="ECO:0007669"/>
    <property type="project" value="UniProtKB-SubCell"/>
</dbReference>
<evidence type="ECO:0000259" key="6">
    <source>
        <dbReference type="PROSITE" id="PS50049"/>
    </source>
</evidence>
<dbReference type="PROSITE" id="PS50049">
    <property type="entry name" value="THD_2"/>
    <property type="match status" value="1"/>
</dbReference>
<evidence type="ECO:0000256" key="5">
    <source>
        <dbReference type="SAM" id="Phobius"/>
    </source>
</evidence>
<dbReference type="Gene3D" id="2.60.120.40">
    <property type="match status" value="1"/>
</dbReference>
<comment type="subcellular location">
    <subcellularLocation>
        <location evidence="1">Membrane</location>
    </subcellularLocation>
</comment>